<dbReference type="GO" id="GO:0004252">
    <property type="term" value="F:serine-type endopeptidase activity"/>
    <property type="evidence" value="ECO:0007669"/>
    <property type="project" value="UniProtKB-UniRule"/>
</dbReference>
<feature type="active site" description="Charge relay system" evidence="5">
    <location>
        <position position="198"/>
    </location>
</feature>
<dbReference type="AlphaFoldDB" id="A0A4U0T0K0"/>
<dbReference type="InterPro" id="IPR023827">
    <property type="entry name" value="Peptidase_S8_Asp-AS"/>
</dbReference>
<dbReference type="SUPFAM" id="SSF52743">
    <property type="entry name" value="Subtilisin-like"/>
    <property type="match status" value="1"/>
</dbReference>
<evidence type="ECO:0000256" key="2">
    <source>
        <dbReference type="ARBA" id="ARBA00022670"/>
    </source>
</evidence>
<evidence type="ECO:0000256" key="5">
    <source>
        <dbReference type="PROSITE-ProRule" id="PRU01240"/>
    </source>
</evidence>
<feature type="chain" id="PRO_5020481481" evidence="6">
    <location>
        <begin position="28"/>
        <end position="403"/>
    </location>
</feature>
<feature type="active site" description="Charge relay system" evidence="5">
    <location>
        <position position="348"/>
    </location>
</feature>
<dbReference type="InterPro" id="IPR010259">
    <property type="entry name" value="S8pro/Inhibitor_I9"/>
</dbReference>
<dbReference type="InterPro" id="IPR050131">
    <property type="entry name" value="Peptidase_S8_subtilisin-like"/>
</dbReference>
<dbReference type="PROSITE" id="PS00136">
    <property type="entry name" value="SUBTILASE_ASP"/>
    <property type="match status" value="1"/>
</dbReference>
<dbReference type="Pfam" id="PF05922">
    <property type="entry name" value="Inhibitor_I9"/>
    <property type="match status" value="1"/>
</dbReference>
<dbReference type="InterPro" id="IPR036852">
    <property type="entry name" value="Peptidase_S8/S53_dom_sf"/>
</dbReference>
<evidence type="ECO:0000256" key="6">
    <source>
        <dbReference type="SAM" id="SignalP"/>
    </source>
</evidence>
<comment type="caution">
    <text evidence="9">The sequence shown here is derived from an EMBL/GenBank/DDBJ whole genome shotgun (WGS) entry which is preliminary data.</text>
</comment>
<dbReference type="PROSITE" id="PS51892">
    <property type="entry name" value="SUBTILASE"/>
    <property type="match status" value="1"/>
</dbReference>
<keyword evidence="10" id="KW-1185">Reference proteome</keyword>
<reference evidence="9 10" key="1">
    <citation type="submission" date="2019-04" db="EMBL/GenBank/DDBJ databases">
        <title>Streptomyces oryziradicis sp. nov., a novel actinomycete isolated from rhizosphere soil of rice (Oryza sativa L.).</title>
        <authorList>
            <person name="Li C."/>
        </authorList>
    </citation>
    <scope>NUCLEOTIDE SEQUENCE [LARGE SCALE GENOMIC DNA]</scope>
    <source>
        <strain evidence="9 10">NEAU-C40</strain>
    </source>
</reference>
<feature type="active site" description="Charge relay system" evidence="5">
    <location>
        <position position="165"/>
    </location>
</feature>
<dbReference type="InterPro" id="IPR022398">
    <property type="entry name" value="Peptidase_S8_His-AS"/>
</dbReference>
<dbReference type="Pfam" id="PF00082">
    <property type="entry name" value="Peptidase_S8"/>
    <property type="match status" value="1"/>
</dbReference>
<evidence type="ECO:0000313" key="9">
    <source>
        <dbReference type="EMBL" id="TKA06285.1"/>
    </source>
</evidence>
<feature type="signal peptide" evidence="6">
    <location>
        <begin position="1"/>
        <end position="27"/>
    </location>
</feature>
<dbReference type="PROSITE" id="PS00137">
    <property type="entry name" value="SUBTILASE_HIS"/>
    <property type="match status" value="1"/>
</dbReference>
<comment type="similarity">
    <text evidence="1 5">Belongs to the peptidase S8 family.</text>
</comment>
<protein>
    <submittedName>
        <fullName evidence="9">S8 family peptidase</fullName>
    </submittedName>
</protein>
<evidence type="ECO:0000259" key="8">
    <source>
        <dbReference type="Pfam" id="PF05922"/>
    </source>
</evidence>
<dbReference type="Proteomes" id="UP000305778">
    <property type="component" value="Unassembled WGS sequence"/>
</dbReference>
<organism evidence="9 10">
    <name type="scientific">Actinacidiphila oryziradicis</name>
    <dbReference type="NCBI Taxonomy" id="2571141"/>
    <lineage>
        <taxon>Bacteria</taxon>
        <taxon>Bacillati</taxon>
        <taxon>Actinomycetota</taxon>
        <taxon>Actinomycetes</taxon>
        <taxon>Kitasatosporales</taxon>
        <taxon>Streptomycetaceae</taxon>
        <taxon>Actinacidiphila</taxon>
    </lineage>
</organism>
<keyword evidence="4 5" id="KW-0720">Serine protease</keyword>
<evidence type="ECO:0000313" key="10">
    <source>
        <dbReference type="Proteomes" id="UP000305778"/>
    </source>
</evidence>
<dbReference type="Gene3D" id="3.30.70.80">
    <property type="entry name" value="Peptidase S8 propeptide/proteinase inhibitor I9"/>
    <property type="match status" value="1"/>
</dbReference>
<keyword evidence="3 5" id="KW-0378">Hydrolase</keyword>
<dbReference type="GO" id="GO:0006508">
    <property type="term" value="P:proteolysis"/>
    <property type="evidence" value="ECO:0007669"/>
    <property type="project" value="UniProtKB-KW"/>
</dbReference>
<dbReference type="InterPro" id="IPR000209">
    <property type="entry name" value="Peptidase_S8/S53_dom"/>
</dbReference>
<feature type="domain" description="Peptidase S8/S53" evidence="7">
    <location>
        <begin position="161"/>
        <end position="384"/>
    </location>
</feature>
<dbReference type="InterPro" id="IPR034193">
    <property type="entry name" value="PCSK9_ProteinaseK-like"/>
</dbReference>
<evidence type="ECO:0000259" key="7">
    <source>
        <dbReference type="Pfam" id="PF00082"/>
    </source>
</evidence>
<dbReference type="PANTHER" id="PTHR43806:SF11">
    <property type="entry name" value="CEREVISIN-RELATED"/>
    <property type="match status" value="1"/>
</dbReference>
<dbReference type="InterPro" id="IPR037045">
    <property type="entry name" value="S8pro/Inhibitor_I9_sf"/>
</dbReference>
<accession>A0A4U0T0K0</accession>
<dbReference type="SUPFAM" id="SSF54897">
    <property type="entry name" value="Protease propeptides/inhibitors"/>
    <property type="match status" value="1"/>
</dbReference>
<dbReference type="Gene3D" id="3.40.50.200">
    <property type="entry name" value="Peptidase S8/S53 domain"/>
    <property type="match status" value="1"/>
</dbReference>
<evidence type="ECO:0000256" key="4">
    <source>
        <dbReference type="ARBA" id="ARBA00022825"/>
    </source>
</evidence>
<dbReference type="FunFam" id="3.40.50.200:FF:000014">
    <property type="entry name" value="Proteinase K"/>
    <property type="match status" value="1"/>
</dbReference>
<dbReference type="EMBL" id="SUMC01000041">
    <property type="protein sequence ID" value="TKA06285.1"/>
    <property type="molecule type" value="Genomic_DNA"/>
</dbReference>
<dbReference type="CDD" id="cd04077">
    <property type="entry name" value="Peptidases_S8_PCSK9_ProteinaseK_like"/>
    <property type="match status" value="1"/>
</dbReference>
<dbReference type="PANTHER" id="PTHR43806">
    <property type="entry name" value="PEPTIDASE S8"/>
    <property type="match status" value="1"/>
</dbReference>
<dbReference type="OrthoDB" id="9798386at2"/>
<feature type="domain" description="Inhibitor I9" evidence="8">
    <location>
        <begin position="72"/>
        <end position="114"/>
    </location>
</feature>
<evidence type="ECO:0000256" key="1">
    <source>
        <dbReference type="ARBA" id="ARBA00011073"/>
    </source>
</evidence>
<proteinExistence type="inferred from homology"/>
<keyword evidence="6" id="KW-0732">Signal</keyword>
<dbReference type="RefSeq" id="WP_136727645.1">
    <property type="nucleotide sequence ID" value="NZ_SUMC01000041.1"/>
</dbReference>
<sequence>MRLSRRWTAFAAVAAAVAALAVPAATAASPAPTPGTRAVPAPLLSVRDAIPGEYIITLTPGADPKTVTDKVGVTPRYVYRSALLGFAAPLTGPQLATVRGIKSVAAVEQDSTVTVPPEERIAARTVRRAGRGTPWGLERINQQAPNQHGFSVKSTGGKVTAYVIDSGIEYTHPEFGGRAVPGTDQTNPAGNGEDCAGHGTHVAGTIGGTTTGVARQATLVSVKVLDCTNTGPNSGVIAGMNWVAANAKKPAVANLSLGGYYSPTMNSAVDGLARSGVFPVVAAGNDNVNACITSPASASQAFTVAATDENDRKASFSNYGSCVNLNAPGVGITSAYLDNSYADMNGSSMAAPHVTGIAVLYKATHGDVPFETLKKWLVDNATPNVPLAAPWGTPRKLAFTGGL</sequence>
<dbReference type="GO" id="GO:0005615">
    <property type="term" value="C:extracellular space"/>
    <property type="evidence" value="ECO:0007669"/>
    <property type="project" value="TreeGrafter"/>
</dbReference>
<evidence type="ECO:0000256" key="3">
    <source>
        <dbReference type="ARBA" id="ARBA00022801"/>
    </source>
</evidence>
<gene>
    <name evidence="9" type="ORF">FCI23_32725</name>
</gene>
<dbReference type="PRINTS" id="PR00723">
    <property type="entry name" value="SUBTILISIN"/>
</dbReference>
<name>A0A4U0T0K0_9ACTN</name>
<dbReference type="InterPro" id="IPR015500">
    <property type="entry name" value="Peptidase_S8_subtilisin-rel"/>
</dbReference>
<keyword evidence="2 5" id="KW-0645">Protease</keyword>